<name>A0AA38HBN5_9TREE</name>
<proteinExistence type="predicted"/>
<sequence>MPSLLYTAGAILGTVIVGWGSLWLYNIVYIWWRPLLSVLRWKFAPIAKPPITTTPKPLSRNKMNPSDIPTEIWEQILFHLRQPTPLPVSRPPRSALRQPHLAACAQTCSMFRAICEPLLYTHIVCDNLVDLLADAFKPARRRLLLHTKTLHVELSPKGEEPTYAQLWREGGILWKRCGVNAKDREAQKFVECADELALLIELLEPLSNMGMSTILPALRTIASCGIYGSDGLLWIDFHGKWGEGFYPAHIPMPRHCSRTTPPTSVAEGHWNTFVESGNLTHFCSRETSGPYCIAKLSKPNSTTICARTTHFTPLVTDLPVTMGVPVRWVLDPEESHDDDDWNRITDCMAACFDDAVSMRNHFPEMGKAGPTSIDVYCSTARSRPVMLCRPDRPAGNRILRKAEQEEIVQQLQQSGQNLLRKNSGCKDVVRWHRSGKEPMCVACGAGPKRV</sequence>
<dbReference type="RefSeq" id="XP_052946892.1">
    <property type="nucleotide sequence ID" value="XM_053093632.1"/>
</dbReference>
<gene>
    <name evidence="2" type="ORF">MKK02DRAFT_45826</name>
</gene>
<protein>
    <recommendedName>
        <fullName evidence="4">F-box domain-containing protein</fullName>
    </recommendedName>
</protein>
<dbReference type="AlphaFoldDB" id="A0AA38HBN5"/>
<dbReference type="GeneID" id="77732837"/>
<reference evidence="2" key="1">
    <citation type="journal article" date="2022" name="G3 (Bethesda)">
        <title>High quality genome of the basidiomycete yeast Dioszegia hungarica PDD-24b-2 isolated from cloud water.</title>
        <authorList>
            <person name="Jarrige D."/>
            <person name="Haridas S."/>
            <person name="Bleykasten-Grosshans C."/>
            <person name="Joly M."/>
            <person name="Nadalig T."/>
            <person name="Sancelme M."/>
            <person name="Vuilleumier S."/>
            <person name="Grigoriev I.V."/>
            <person name="Amato P."/>
            <person name="Bringel F."/>
        </authorList>
    </citation>
    <scope>NUCLEOTIDE SEQUENCE</scope>
    <source>
        <strain evidence="2">PDD-24b-2</strain>
    </source>
</reference>
<comment type="caution">
    <text evidence="2">The sequence shown here is derived from an EMBL/GenBank/DDBJ whole genome shotgun (WGS) entry which is preliminary data.</text>
</comment>
<keyword evidence="3" id="KW-1185">Reference proteome</keyword>
<dbReference type="Proteomes" id="UP001164286">
    <property type="component" value="Unassembled WGS sequence"/>
</dbReference>
<evidence type="ECO:0000256" key="1">
    <source>
        <dbReference type="SAM" id="Phobius"/>
    </source>
</evidence>
<keyword evidence="1" id="KW-0472">Membrane</keyword>
<accession>A0AA38HBN5</accession>
<feature type="transmembrane region" description="Helical" evidence="1">
    <location>
        <begin position="6"/>
        <end position="32"/>
    </location>
</feature>
<evidence type="ECO:0000313" key="2">
    <source>
        <dbReference type="EMBL" id="KAI9637115.1"/>
    </source>
</evidence>
<keyword evidence="1" id="KW-0812">Transmembrane</keyword>
<dbReference type="EMBL" id="JAKWFO010000005">
    <property type="protein sequence ID" value="KAI9637115.1"/>
    <property type="molecule type" value="Genomic_DNA"/>
</dbReference>
<dbReference type="CDD" id="cd09917">
    <property type="entry name" value="F-box_SF"/>
    <property type="match status" value="1"/>
</dbReference>
<evidence type="ECO:0000313" key="3">
    <source>
        <dbReference type="Proteomes" id="UP001164286"/>
    </source>
</evidence>
<keyword evidence="1" id="KW-1133">Transmembrane helix</keyword>
<organism evidence="2 3">
    <name type="scientific">Dioszegia hungarica</name>
    <dbReference type="NCBI Taxonomy" id="4972"/>
    <lineage>
        <taxon>Eukaryota</taxon>
        <taxon>Fungi</taxon>
        <taxon>Dikarya</taxon>
        <taxon>Basidiomycota</taxon>
        <taxon>Agaricomycotina</taxon>
        <taxon>Tremellomycetes</taxon>
        <taxon>Tremellales</taxon>
        <taxon>Bulleribasidiaceae</taxon>
        <taxon>Dioszegia</taxon>
    </lineage>
</organism>
<evidence type="ECO:0008006" key="4">
    <source>
        <dbReference type="Google" id="ProtNLM"/>
    </source>
</evidence>